<organism evidence="1">
    <name type="scientific">Rhizophagus irregularis (strain DAOM 181602 / DAOM 197198 / MUCL 43194)</name>
    <name type="common">Arbuscular mycorrhizal fungus</name>
    <name type="synonym">Glomus intraradices</name>
    <dbReference type="NCBI Taxonomy" id="747089"/>
    <lineage>
        <taxon>Eukaryota</taxon>
        <taxon>Fungi</taxon>
        <taxon>Fungi incertae sedis</taxon>
        <taxon>Mucoromycota</taxon>
        <taxon>Glomeromycotina</taxon>
        <taxon>Glomeromycetes</taxon>
        <taxon>Glomerales</taxon>
        <taxon>Glomeraceae</taxon>
        <taxon>Rhizophagus</taxon>
    </lineage>
</organism>
<protein>
    <submittedName>
        <fullName evidence="1">Uncharacterized protein</fullName>
    </submittedName>
</protein>
<reference evidence="1" key="1">
    <citation type="submission" date="2013-07" db="EMBL/GenBank/DDBJ databases">
        <title>The genome of an arbuscular mycorrhizal fungus provides insights into the evolution of the oldest plant symbiosis.</title>
        <authorList>
            <consortium name="DOE Joint Genome Institute"/>
            <person name="Tisserant E."/>
            <person name="Malbreil M."/>
            <person name="Kuo A."/>
            <person name="Kohler A."/>
            <person name="Symeonidi A."/>
            <person name="Balestrini R."/>
            <person name="Charron P."/>
            <person name="Duensing N."/>
            <person name="Frei-dit-Frey N."/>
            <person name="Gianinazzi-Pearson V."/>
            <person name="Gilbert B."/>
            <person name="Handa Y."/>
            <person name="Hijri M."/>
            <person name="Kaul R."/>
            <person name="Kawaguchi M."/>
            <person name="Krajinski F."/>
            <person name="Lammers P."/>
            <person name="Lapierre D."/>
            <person name="Masclaux F.G."/>
            <person name="Murat C."/>
            <person name="Morin E."/>
            <person name="Ndikumana S."/>
            <person name="Pagni M."/>
            <person name="Petitpierre D."/>
            <person name="Requena N."/>
            <person name="Rosikiewicz P."/>
            <person name="Riley R."/>
            <person name="Saito K."/>
            <person name="San Clemente H."/>
            <person name="Shapiro H."/>
            <person name="van Tuinen D."/>
            <person name="Becard G."/>
            <person name="Bonfante P."/>
            <person name="Paszkowski U."/>
            <person name="Shachar-Hill Y."/>
            <person name="Young J.P."/>
            <person name="Sanders I.R."/>
            <person name="Henrissat B."/>
            <person name="Rensing S.A."/>
            <person name="Grigoriev I.V."/>
            <person name="Corradi N."/>
            <person name="Roux C."/>
            <person name="Martin F."/>
        </authorList>
    </citation>
    <scope>NUCLEOTIDE SEQUENCE</scope>
    <source>
        <strain evidence="1">DAOM 197198</strain>
    </source>
</reference>
<sequence length="54" mass="6248">MNLLFDIVRHSENITANSKGRMEKKDSSKYLIANIGIFSRIRPQDMVLILIGHY</sequence>
<dbReference type="HOGENOM" id="CLU_3051588_0_0_1"/>
<accession>U9SPE4</accession>
<name>U9SPE4_RHIID</name>
<proteinExistence type="predicted"/>
<gene>
    <name evidence="1" type="ORF">GLOINDRAFT_339962</name>
</gene>
<evidence type="ECO:0000313" key="1">
    <source>
        <dbReference type="EMBL" id="ERZ97774.1"/>
    </source>
</evidence>
<dbReference type="AlphaFoldDB" id="U9SPE4"/>
<dbReference type="EMBL" id="KI299332">
    <property type="protein sequence ID" value="ERZ97774.1"/>
    <property type="molecule type" value="Genomic_DNA"/>
</dbReference>